<dbReference type="Gene3D" id="3.80.10.10">
    <property type="entry name" value="Ribonuclease Inhibitor"/>
    <property type="match status" value="1"/>
</dbReference>
<name>A0A7S4KHV5_9EUKA</name>
<sequence length="217" mass="24746">MMQLVGSGTLTKGFMKFHATAVTSVYTEKAFENACQWEGVSCDENSIIRCLEWENKEWDRPESAKFRLSYMFLRFLPPTLVKVAIKHQPWLESGFQKDDVNTRCFPRRAVDVALVACKLTGTIDMTCLPVNLMVLILRQNRLYGTILLKHLPPTLETVDLQGNPIDRVIVSNDSLPMGLKQINFLSHGKIVIEESDHRPVDDRVVVCRQKGEKVRRG</sequence>
<protein>
    <submittedName>
        <fullName evidence="1">Uncharacterized protein</fullName>
    </submittedName>
</protein>
<evidence type="ECO:0000313" key="1">
    <source>
        <dbReference type="EMBL" id="CAE2295593.1"/>
    </source>
</evidence>
<dbReference type="SUPFAM" id="SSF52058">
    <property type="entry name" value="L domain-like"/>
    <property type="match status" value="1"/>
</dbReference>
<proteinExistence type="predicted"/>
<dbReference type="EMBL" id="HBKR01010636">
    <property type="protein sequence ID" value="CAE2295593.1"/>
    <property type="molecule type" value="Transcribed_RNA"/>
</dbReference>
<dbReference type="InterPro" id="IPR032675">
    <property type="entry name" value="LRR_dom_sf"/>
</dbReference>
<organism evidence="1">
    <name type="scientific">Paramoeba aestuarina</name>
    <dbReference type="NCBI Taxonomy" id="180227"/>
    <lineage>
        <taxon>Eukaryota</taxon>
        <taxon>Amoebozoa</taxon>
        <taxon>Discosea</taxon>
        <taxon>Flabellinia</taxon>
        <taxon>Dactylopodida</taxon>
        <taxon>Paramoebidae</taxon>
        <taxon>Paramoeba</taxon>
    </lineage>
</organism>
<reference evidence="1" key="1">
    <citation type="submission" date="2021-01" db="EMBL/GenBank/DDBJ databases">
        <authorList>
            <person name="Corre E."/>
            <person name="Pelletier E."/>
            <person name="Niang G."/>
            <person name="Scheremetjew M."/>
            <person name="Finn R."/>
            <person name="Kale V."/>
            <person name="Holt S."/>
            <person name="Cochrane G."/>
            <person name="Meng A."/>
            <person name="Brown T."/>
            <person name="Cohen L."/>
        </authorList>
    </citation>
    <scope>NUCLEOTIDE SEQUENCE</scope>
    <source>
        <strain evidence="1">SoJaBio B1-5/56/2</strain>
    </source>
</reference>
<accession>A0A7S4KHV5</accession>
<dbReference type="AlphaFoldDB" id="A0A7S4KHV5"/>
<gene>
    <name evidence="1" type="ORF">NAES01612_LOCUS7077</name>
</gene>